<sequence length="1008" mass="114042">MKKKSQSSSKQGAEKNRGNSDHTLNLHHQRLCQALSLGLSKSYGDKGRKWHSSDIEIHRLVLRSIDAFLDCISAEPLQHPFVKELIGDMVGALEGILQFTNEATLSLVSDVAVKMVDIVPTSVMDSYVIDLVRPLATLLTSHNLQATFSCATALELIISNLSSKIEGKVWDIMKQTNTVIHIVNNIRGFSNRTTPIENYLKMVSLLSKILQRWQPSRFLVWSDAKLMEVLEVISLDPDISVKFAVLQLYSALALCGNGAQKLLENAETVLPMMVQCMDSSNSISVRLEGFKLAQCLAMNEQGCSKMMASCCDPITNAIIDGMRSWGTLPGRIPKDTMFLLTGACRLALITCWAGEHHKCFWKLGIDQVLLKLLLKDFHKIYPSQHYLEKIVTAEHGLRENYLVVLRPCIWDILGGLASHCLKDFNPSMHGEEFRMDFLIICACLAFVDSIRQFGQSDISHIFQYESATRTVLMMIYSPSSYIGSRTIFFLSEILKPNGKEYLKRLLAKLSQPRTKLAMLDTLQTVIDLMSLACYSGLCQYRDYIIGRQGINTLVALIRWCLTNNVHMRRASVAPHLHSSVLEKNCCWDHTEDWDGDDMALLFSLWGLSELMHKTHPDMFSSQVDCSETQLVSLLQGICSDTSAPGPRWYAAYILSYFGHYGFPSKMGKRIGNVLNDKEFADLVFIVTNEEPLTVHSVILKARCPLLLPRSVDEFFVRQDGEKGERSRKEVCLKSDKIDRKVLLKVLEFVYSGHLQAGEELVEKLRRIARHCDLQHLLQILSKKHPRWGTPFPTFDLWFALELAGHHLSDIALVAEGADIIDWMCNTCSMTDPHMHVHRVILLSSSSVYFHGLFRSGMQESHSETIKAPVSWEALVKVVKWFYSDELPKPISGCLWDNLDAEEKLNELFPYVELCWLAEYWCLGDDLHEYCTRVVISHLDSAQRLSVKLIQIAASLHQKKLVEVIANYMAPLYNHLCKSGELDEVADELVDMVRAASVRHFQEGGHSHT</sequence>
<evidence type="ECO:0000313" key="1">
    <source>
        <dbReference type="EMBL" id="KAH7844174.1"/>
    </source>
</evidence>
<dbReference type="Proteomes" id="UP000828048">
    <property type="component" value="Chromosome 1"/>
</dbReference>
<gene>
    <name evidence="1" type="ORF">Vadar_025172</name>
</gene>
<organism evidence="1 2">
    <name type="scientific">Vaccinium darrowii</name>
    <dbReference type="NCBI Taxonomy" id="229202"/>
    <lineage>
        <taxon>Eukaryota</taxon>
        <taxon>Viridiplantae</taxon>
        <taxon>Streptophyta</taxon>
        <taxon>Embryophyta</taxon>
        <taxon>Tracheophyta</taxon>
        <taxon>Spermatophyta</taxon>
        <taxon>Magnoliopsida</taxon>
        <taxon>eudicotyledons</taxon>
        <taxon>Gunneridae</taxon>
        <taxon>Pentapetalae</taxon>
        <taxon>asterids</taxon>
        <taxon>Ericales</taxon>
        <taxon>Ericaceae</taxon>
        <taxon>Vaccinioideae</taxon>
        <taxon>Vaccinieae</taxon>
        <taxon>Vaccinium</taxon>
    </lineage>
</organism>
<evidence type="ECO:0000313" key="2">
    <source>
        <dbReference type="Proteomes" id="UP000828048"/>
    </source>
</evidence>
<comment type="caution">
    <text evidence="1">The sequence shown here is derived from an EMBL/GenBank/DDBJ whole genome shotgun (WGS) entry which is preliminary data.</text>
</comment>
<name>A0ACB7XTV8_9ERIC</name>
<keyword evidence="2" id="KW-1185">Reference proteome</keyword>
<reference evidence="1 2" key="1">
    <citation type="journal article" date="2021" name="Hortic Res">
        <title>High-quality reference genome and annotation aids understanding of berry development for evergreen blueberry (Vaccinium darrowii).</title>
        <authorList>
            <person name="Yu J."/>
            <person name="Hulse-Kemp A.M."/>
            <person name="Babiker E."/>
            <person name="Staton M."/>
        </authorList>
    </citation>
    <scope>NUCLEOTIDE SEQUENCE [LARGE SCALE GENOMIC DNA]</scope>
    <source>
        <strain evidence="2">cv. NJ 8807/NJ 8810</strain>
        <tissue evidence="1">Young leaf</tissue>
    </source>
</reference>
<proteinExistence type="predicted"/>
<protein>
    <submittedName>
        <fullName evidence="1">Uncharacterized protein</fullName>
    </submittedName>
</protein>
<accession>A0ACB7XTV8</accession>
<dbReference type="EMBL" id="CM037151">
    <property type="protein sequence ID" value="KAH7844174.1"/>
    <property type="molecule type" value="Genomic_DNA"/>
</dbReference>